<evidence type="ECO:0000256" key="3">
    <source>
        <dbReference type="ARBA" id="ARBA00022989"/>
    </source>
</evidence>
<keyword evidence="2 5" id="KW-0812">Transmembrane</keyword>
<dbReference type="RefSeq" id="WP_185137269.1">
    <property type="nucleotide sequence ID" value="NZ_BORM01000028.1"/>
</dbReference>
<feature type="transmembrane region" description="Helical" evidence="5">
    <location>
        <begin position="291"/>
        <end position="309"/>
    </location>
</feature>
<evidence type="ECO:0000256" key="5">
    <source>
        <dbReference type="SAM" id="Phobius"/>
    </source>
</evidence>
<dbReference type="PANTHER" id="PTHR43077:SF10">
    <property type="entry name" value="TRANSPORT PERMEASE PROTEIN"/>
    <property type="match status" value="1"/>
</dbReference>
<sequence>MRTALKTYLKKPQTTVAIVVALMAQIIFCVVWMTAYDGVMDRTDRLKIAFVNEDGEFGQSVERQLRDELPFPIVSAARAEAMDDLTDRSVQLAVIVPNGFGESLTAPGKQATLSYVMNDANPQLAKSVMQTVAANLTAGLNKQAALQGTTVALRQSNLSEEEAGRTAQGLLDQVGSDMAILNPVKGMHNQMVPMMLILASYVGAMLMAMNVHQVSEAIGARLTVRRHIAVRSLLIVLAALVISLVGSSLIAALGGQMHAGFASFWLFHFLTMLAFMFFAQLFLISLGMAGMFVNMAVLSLQLVTSGTIVPRPMLSGFYQTLGHYLPATYAVEGIMNLQFGGAGSGKDALLLAATIAASLAVSWGVAGLRGRRGAGAPARTEADALPAN</sequence>
<dbReference type="GO" id="GO:0016020">
    <property type="term" value="C:membrane"/>
    <property type="evidence" value="ECO:0007669"/>
    <property type="project" value="UniProtKB-SubCell"/>
</dbReference>
<evidence type="ECO:0000313" key="8">
    <source>
        <dbReference type="Proteomes" id="UP000553776"/>
    </source>
</evidence>
<keyword evidence="3 5" id="KW-1133">Transmembrane helix</keyword>
<evidence type="ECO:0000313" key="7">
    <source>
        <dbReference type="EMBL" id="MBB6693285.1"/>
    </source>
</evidence>
<dbReference type="InterPro" id="IPR051328">
    <property type="entry name" value="T7SS_ABC-Transporter"/>
</dbReference>
<proteinExistence type="predicted"/>
<evidence type="ECO:0000259" key="6">
    <source>
        <dbReference type="Pfam" id="PF12698"/>
    </source>
</evidence>
<keyword evidence="4 5" id="KW-0472">Membrane</keyword>
<evidence type="ECO:0000256" key="1">
    <source>
        <dbReference type="ARBA" id="ARBA00004141"/>
    </source>
</evidence>
<feature type="domain" description="ABC-2 type transporter transmembrane" evidence="6">
    <location>
        <begin position="20"/>
        <end position="363"/>
    </location>
</feature>
<evidence type="ECO:0000256" key="2">
    <source>
        <dbReference type="ARBA" id="ARBA00022692"/>
    </source>
</evidence>
<feature type="transmembrane region" description="Helical" evidence="5">
    <location>
        <begin position="232"/>
        <end position="253"/>
    </location>
</feature>
<dbReference type="GO" id="GO:0140359">
    <property type="term" value="F:ABC-type transporter activity"/>
    <property type="evidence" value="ECO:0007669"/>
    <property type="project" value="InterPro"/>
</dbReference>
<protein>
    <submittedName>
        <fullName evidence="7">DUF3533 domain-containing protein</fullName>
    </submittedName>
</protein>
<evidence type="ECO:0000256" key="4">
    <source>
        <dbReference type="ARBA" id="ARBA00023136"/>
    </source>
</evidence>
<dbReference type="PANTHER" id="PTHR43077">
    <property type="entry name" value="TRANSPORT PERMEASE YVFS-RELATED"/>
    <property type="match status" value="1"/>
</dbReference>
<organism evidence="7 8">
    <name type="scientific">Cohnella xylanilytica</name>
    <dbReference type="NCBI Taxonomy" id="557555"/>
    <lineage>
        <taxon>Bacteria</taxon>
        <taxon>Bacillati</taxon>
        <taxon>Bacillota</taxon>
        <taxon>Bacilli</taxon>
        <taxon>Bacillales</taxon>
        <taxon>Paenibacillaceae</taxon>
        <taxon>Cohnella</taxon>
    </lineage>
</organism>
<accession>A0A841TYI0</accession>
<comment type="caution">
    <text evidence="7">The sequence shown here is derived from an EMBL/GenBank/DDBJ whole genome shotgun (WGS) entry which is preliminary data.</text>
</comment>
<dbReference type="InterPro" id="IPR013525">
    <property type="entry name" value="ABC2_TM"/>
</dbReference>
<comment type="subcellular location">
    <subcellularLocation>
        <location evidence="1">Membrane</location>
        <topology evidence="1">Multi-pass membrane protein</topology>
    </subcellularLocation>
</comment>
<feature type="transmembrane region" description="Helical" evidence="5">
    <location>
        <begin position="265"/>
        <end position="284"/>
    </location>
</feature>
<feature type="transmembrane region" description="Helical" evidence="5">
    <location>
        <begin position="191"/>
        <end position="211"/>
    </location>
</feature>
<dbReference type="Gene3D" id="3.40.1710.10">
    <property type="entry name" value="abc type-2 transporter like domain"/>
    <property type="match status" value="1"/>
</dbReference>
<reference evidence="7 8" key="1">
    <citation type="submission" date="2020-08" db="EMBL/GenBank/DDBJ databases">
        <title>Cohnella phylogeny.</title>
        <authorList>
            <person name="Dunlap C."/>
        </authorList>
    </citation>
    <scope>NUCLEOTIDE SEQUENCE [LARGE SCALE GENOMIC DNA]</scope>
    <source>
        <strain evidence="7 8">DSM 25239</strain>
    </source>
</reference>
<dbReference type="EMBL" id="JACJVR010000070">
    <property type="protein sequence ID" value="MBB6693285.1"/>
    <property type="molecule type" value="Genomic_DNA"/>
</dbReference>
<name>A0A841TYI0_9BACL</name>
<gene>
    <name evidence="7" type="ORF">H7B90_17920</name>
</gene>
<feature type="transmembrane region" description="Helical" evidence="5">
    <location>
        <begin position="348"/>
        <end position="368"/>
    </location>
</feature>
<dbReference type="AlphaFoldDB" id="A0A841TYI0"/>
<dbReference type="Proteomes" id="UP000553776">
    <property type="component" value="Unassembled WGS sequence"/>
</dbReference>
<feature type="transmembrane region" description="Helical" evidence="5">
    <location>
        <begin position="12"/>
        <end position="35"/>
    </location>
</feature>
<keyword evidence="8" id="KW-1185">Reference proteome</keyword>
<dbReference type="Pfam" id="PF12698">
    <property type="entry name" value="ABC2_membrane_3"/>
    <property type="match status" value="1"/>
</dbReference>